<evidence type="ECO:0000313" key="2">
    <source>
        <dbReference type="Proteomes" id="UP001238973"/>
    </source>
</evidence>
<evidence type="ECO:0000313" key="1">
    <source>
        <dbReference type="EMBL" id="MDM5286631.1"/>
    </source>
</evidence>
<evidence type="ECO:0008006" key="3">
    <source>
        <dbReference type="Google" id="ProtNLM"/>
    </source>
</evidence>
<dbReference type="Proteomes" id="UP001238973">
    <property type="component" value="Unassembled WGS sequence"/>
</dbReference>
<protein>
    <recommendedName>
        <fullName evidence="3">Prolyl aminopeptidase</fullName>
    </recommendedName>
</protein>
<sequence>MMFAKVNGSKIYFDVEGAELVPEGDSWRKKPVCFVIHGGPGGEHIGFKPFLTPLSAALQISGRRPSRLDHSCRGIDSHRRKDS</sequence>
<proteinExistence type="predicted"/>
<accession>A0AAJ1QS78</accession>
<dbReference type="EMBL" id="JAUCFI010000003">
    <property type="protein sequence ID" value="MDM5286631.1"/>
    <property type="molecule type" value="Genomic_DNA"/>
</dbReference>
<comment type="caution">
    <text evidence="1">The sequence shown here is derived from an EMBL/GenBank/DDBJ whole genome shotgun (WGS) entry which is preliminary data.</text>
</comment>
<reference evidence="1" key="1">
    <citation type="submission" date="2023-06" db="EMBL/GenBank/DDBJ databases">
        <title>Comparative genomics of Bacillaceae isolates and their secondary metabolite potential.</title>
        <authorList>
            <person name="Song L."/>
            <person name="Nielsen L.J."/>
            <person name="Mohite O."/>
            <person name="Xu X."/>
            <person name="Weber T."/>
            <person name="Kovacs A.T."/>
        </authorList>
    </citation>
    <scope>NUCLEOTIDE SEQUENCE</scope>
    <source>
        <strain evidence="1">G1S1</strain>
    </source>
</reference>
<dbReference type="AlphaFoldDB" id="A0AAJ1QS78"/>
<gene>
    <name evidence="1" type="ORF">QUF85_25450</name>
</gene>
<organism evidence="1 2">
    <name type="scientific">Peribacillus frigoritolerans</name>
    <dbReference type="NCBI Taxonomy" id="450367"/>
    <lineage>
        <taxon>Bacteria</taxon>
        <taxon>Bacillati</taxon>
        <taxon>Bacillota</taxon>
        <taxon>Bacilli</taxon>
        <taxon>Bacillales</taxon>
        <taxon>Bacillaceae</taxon>
        <taxon>Peribacillus</taxon>
    </lineage>
</organism>
<name>A0AAJ1QS78_9BACI</name>